<dbReference type="Pfam" id="PF06764">
    <property type="entry name" value="DUF1223"/>
    <property type="match status" value="1"/>
</dbReference>
<reference evidence="1 2" key="1">
    <citation type="submission" date="2017-05" db="EMBL/GenBank/DDBJ databases">
        <authorList>
            <person name="Varghese N."/>
            <person name="Submissions S."/>
        </authorList>
    </citation>
    <scope>NUCLEOTIDE SEQUENCE [LARGE SCALE GENOMIC DNA]</scope>
    <source>
        <strain evidence="1 2">DSM 100094</strain>
    </source>
</reference>
<sequence length="393" mass="41402">MASRLAVGYMQVGHGTQGSSRGAVLGFRLAASVLIAGLMMGQAALAQDMQVGGQAAPLSADPGMPLSHMDPGVESPVPLDEPVGVSVLPAQGSDISASTATADAAPGGEDVGLIEAPDGDPGFAADAMTEGEADPFANTPFAEGPGVASFAERRTAQSRARMFGPIGHPPVVVELFTSQGCSSCPPADQMLAELAERDDILALSWHVDYWDYLGWADEFANPAFTRRQQAYAHAWGERGIYTPQMVVGGTDTLIALRPAELMSLLETQMARPAPVLVTASQHDADYQIELTPRAQIRSRVAILLVRYAPERSVTIKAGENRGVAVNYRNVVLAVDRIGEWDGRAPLRMTVKADAQSGDAFPADTRHAILAQAMGRGHEKTAATGPILAAIRLD</sequence>
<dbReference type="InterPro" id="IPR036249">
    <property type="entry name" value="Thioredoxin-like_sf"/>
</dbReference>
<evidence type="ECO:0008006" key="3">
    <source>
        <dbReference type="Google" id="ProtNLM"/>
    </source>
</evidence>
<organism evidence="1 2">
    <name type="scientific">Paracoccus laeviglucosivorans</name>
    <dbReference type="NCBI Taxonomy" id="1197861"/>
    <lineage>
        <taxon>Bacteria</taxon>
        <taxon>Pseudomonadati</taxon>
        <taxon>Pseudomonadota</taxon>
        <taxon>Alphaproteobacteria</taxon>
        <taxon>Rhodobacterales</taxon>
        <taxon>Paracoccaceae</taxon>
        <taxon>Paracoccus</taxon>
    </lineage>
</organism>
<gene>
    <name evidence="1" type="ORF">SAMN06265221_105179</name>
</gene>
<dbReference type="SUPFAM" id="SSF52833">
    <property type="entry name" value="Thioredoxin-like"/>
    <property type="match status" value="1"/>
</dbReference>
<dbReference type="PANTHER" id="PTHR36057:SF1">
    <property type="entry name" value="LIPOPROTEIN LIPID ATTACHMENT SITE-LIKE PROTEIN, PUTATIVE (DUF1223)-RELATED"/>
    <property type="match status" value="1"/>
</dbReference>
<dbReference type="PANTHER" id="PTHR36057">
    <property type="match status" value="1"/>
</dbReference>
<name>A0A521CU88_9RHOB</name>
<dbReference type="EMBL" id="FXTK01000005">
    <property type="protein sequence ID" value="SMO62998.1"/>
    <property type="molecule type" value="Genomic_DNA"/>
</dbReference>
<evidence type="ECO:0000313" key="1">
    <source>
        <dbReference type="EMBL" id="SMO62998.1"/>
    </source>
</evidence>
<dbReference type="AlphaFoldDB" id="A0A521CU88"/>
<dbReference type="InterPro" id="IPR010634">
    <property type="entry name" value="DUF1223"/>
</dbReference>
<keyword evidence="2" id="KW-1185">Reference proteome</keyword>
<protein>
    <recommendedName>
        <fullName evidence="3">DUF1223 domain-containing protein</fullName>
    </recommendedName>
</protein>
<accession>A0A521CU88</accession>
<proteinExistence type="predicted"/>
<dbReference type="Proteomes" id="UP000319014">
    <property type="component" value="Unassembled WGS sequence"/>
</dbReference>
<evidence type="ECO:0000313" key="2">
    <source>
        <dbReference type="Proteomes" id="UP000319014"/>
    </source>
</evidence>